<evidence type="ECO:0000313" key="1">
    <source>
        <dbReference type="EMBL" id="SDY36381.1"/>
    </source>
</evidence>
<evidence type="ECO:0000313" key="2">
    <source>
        <dbReference type="Proteomes" id="UP000182902"/>
    </source>
</evidence>
<sequence>MTAAYNKFGSQLNMIAKHCNTFKESSNSLKILSCLIDIEREIAQLKDELLGDL</sequence>
<protein>
    <submittedName>
        <fullName evidence="1">Uncharacterized protein</fullName>
    </submittedName>
</protein>
<organism evidence="1 2">
    <name type="scientific">Pseudomonas salomonii</name>
    <dbReference type="NCBI Taxonomy" id="191391"/>
    <lineage>
        <taxon>Bacteria</taxon>
        <taxon>Pseudomonadati</taxon>
        <taxon>Pseudomonadota</taxon>
        <taxon>Gammaproteobacteria</taxon>
        <taxon>Pseudomonadales</taxon>
        <taxon>Pseudomonadaceae</taxon>
        <taxon>Pseudomonas</taxon>
    </lineage>
</organism>
<name>A0A1H3J8V2_9PSED</name>
<reference evidence="1 2" key="1">
    <citation type="submission" date="2016-10" db="EMBL/GenBank/DDBJ databases">
        <authorList>
            <person name="de Groot N.N."/>
        </authorList>
    </citation>
    <scope>NUCLEOTIDE SEQUENCE [LARGE SCALE GENOMIC DNA]</scope>
    <source>
        <strain evidence="1 2">ICMP 14252</strain>
    </source>
</reference>
<proteinExistence type="predicted"/>
<dbReference type="EMBL" id="FNOX01000003">
    <property type="protein sequence ID" value="SDY36381.1"/>
    <property type="molecule type" value="Genomic_DNA"/>
</dbReference>
<dbReference type="AlphaFoldDB" id="A0A1H3J8V2"/>
<gene>
    <name evidence="1" type="ORF">SAMN05216247_103500</name>
</gene>
<accession>A0A1H3J8V2</accession>
<dbReference type="Proteomes" id="UP000182902">
    <property type="component" value="Unassembled WGS sequence"/>
</dbReference>